<sequence>MTAAAMVIISLVLVLLGTPSLPTAAAAKGERALTNDGPVRSKSPDSAAFSARSLQEGNCTEDTVFVDSLITNLGYPIGGCYDMATTLLRGFPFYALGGGAAAGDAWIYVSTAGSWEIGTVDEVDDSTGGVSSLSAVCTSEGLLAADFPEGDNGPTSSQLDGAWQCKCK</sequence>
<dbReference type="EMBL" id="FN649760">
    <property type="protein sequence ID" value="CBJ29781.1"/>
    <property type="molecule type" value="Genomic_DNA"/>
</dbReference>
<organism evidence="2 3">
    <name type="scientific">Ectocarpus siliculosus</name>
    <name type="common">Brown alga</name>
    <name type="synonym">Conferva siliculosa</name>
    <dbReference type="NCBI Taxonomy" id="2880"/>
    <lineage>
        <taxon>Eukaryota</taxon>
        <taxon>Sar</taxon>
        <taxon>Stramenopiles</taxon>
        <taxon>Ochrophyta</taxon>
        <taxon>PX clade</taxon>
        <taxon>Phaeophyceae</taxon>
        <taxon>Ectocarpales</taxon>
        <taxon>Ectocarpaceae</taxon>
        <taxon>Ectocarpus</taxon>
    </lineage>
</organism>
<name>D7FLU5_ECTSI</name>
<evidence type="ECO:0000313" key="2">
    <source>
        <dbReference type="EMBL" id="CBJ29781.1"/>
    </source>
</evidence>
<feature type="signal peptide" evidence="1">
    <location>
        <begin position="1"/>
        <end position="27"/>
    </location>
</feature>
<protein>
    <submittedName>
        <fullName evidence="2">Uncharacterized protein</fullName>
    </submittedName>
</protein>
<proteinExistence type="predicted"/>
<dbReference type="InParanoid" id="D7FLU5"/>
<keyword evidence="3" id="KW-1185">Reference proteome</keyword>
<dbReference type="OrthoDB" id="10306871at2759"/>
<evidence type="ECO:0000313" key="3">
    <source>
        <dbReference type="Proteomes" id="UP000002630"/>
    </source>
</evidence>
<evidence type="ECO:0000256" key="1">
    <source>
        <dbReference type="SAM" id="SignalP"/>
    </source>
</evidence>
<accession>D7FLU5</accession>
<reference evidence="2 3" key="1">
    <citation type="journal article" date="2010" name="Nature">
        <title>The Ectocarpus genome and the independent evolution of multicellularity in brown algae.</title>
        <authorList>
            <person name="Cock J.M."/>
            <person name="Sterck L."/>
            <person name="Rouze P."/>
            <person name="Scornet D."/>
            <person name="Allen A.E."/>
            <person name="Amoutzias G."/>
            <person name="Anthouard V."/>
            <person name="Artiguenave F."/>
            <person name="Aury J.M."/>
            <person name="Badger J.H."/>
            <person name="Beszteri B."/>
            <person name="Billiau K."/>
            <person name="Bonnet E."/>
            <person name="Bothwell J.H."/>
            <person name="Bowler C."/>
            <person name="Boyen C."/>
            <person name="Brownlee C."/>
            <person name="Carrano C.J."/>
            <person name="Charrier B."/>
            <person name="Cho G.Y."/>
            <person name="Coelho S.M."/>
            <person name="Collen J."/>
            <person name="Corre E."/>
            <person name="Da Silva C."/>
            <person name="Delage L."/>
            <person name="Delaroque N."/>
            <person name="Dittami S.M."/>
            <person name="Doulbeau S."/>
            <person name="Elias M."/>
            <person name="Farnham G."/>
            <person name="Gachon C.M."/>
            <person name="Gschloessl B."/>
            <person name="Heesch S."/>
            <person name="Jabbari K."/>
            <person name="Jubin C."/>
            <person name="Kawai H."/>
            <person name="Kimura K."/>
            <person name="Kloareg B."/>
            <person name="Kupper F.C."/>
            <person name="Lang D."/>
            <person name="Le Bail A."/>
            <person name="Leblanc C."/>
            <person name="Lerouge P."/>
            <person name="Lohr M."/>
            <person name="Lopez P.J."/>
            <person name="Martens C."/>
            <person name="Maumus F."/>
            <person name="Michel G."/>
            <person name="Miranda-Saavedra D."/>
            <person name="Morales J."/>
            <person name="Moreau H."/>
            <person name="Motomura T."/>
            <person name="Nagasato C."/>
            <person name="Napoli C.A."/>
            <person name="Nelson D.R."/>
            <person name="Nyvall-Collen P."/>
            <person name="Peters A.F."/>
            <person name="Pommier C."/>
            <person name="Potin P."/>
            <person name="Poulain J."/>
            <person name="Quesneville H."/>
            <person name="Read B."/>
            <person name="Rensing S.A."/>
            <person name="Ritter A."/>
            <person name="Rousvoal S."/>
            <person name="Samanta M."/>
            <person name="Samson G."/>
            <person name="Schroeder D.C."/>
            <person name="Segurens B."/>
            <person name="Strittmatter M."/>
            <person name="Tonon T."/>
            <person name="Tregear J.W."/>
            <person name="Valentin K."/>
            <person name="von Dassow P."/>
            <person name="Yamagishi T."/>
            <person name="Van de Peer Y."/>
            <person name="Wincker P."/>
        </authorList>
    </citation>
    <scope>NUCLEOTIDE SEQUENCE [LARGE SCALE GENOMIC DNA]</scope>
    <source>
        <strain evidence="3">Ec32 / CCAP1310/4</strain>
    </source>
</reference>
<keyword evidence="1" id="KW-0732">Signal</keyword>
<feature type="chain" id="PRO_5003095329" evidence="1">
    <location>
        <begin position="28"/>
        <end position="168"/>
    </location>
</feature>
<dbReference type="Proteomes" id="UP000002630">
    <property type="component" value="Unassembled WGS sequence"/>
</dbReference>
<dbReference type="AlphaFoldDB" id="D7FLU5"/>
<gene>
    <name evidence="2" type="ORF">Esi_0161_0039</name>
</gene>